<dbReference type="AlphaFoldDB" id="A0A813BLF6"/>
<keyword evidence="1" id="KW-0472">Membrane</keyword>
<dbReference type="Proteomes" id="UP000601435">
    <property type="component" value="Unassembled WGS sequence"/>
</dbReference>
<sequence>GSSITLFTLWAVYIASSIWRNSSEDAEVMVIPCALLAVLAVIGGVAFELSGKFRYDP</sequence>
<keyword evidence="1" id="KW-1133">Transmembrane helix</keyword>
<organism evidence="2 3">
    <name type="scientific">Symbiodinium necroappetens</name>
    <dbReference type="NCBI Taxonomy" id="1628268"/>
    <lineage>
        <taxon>Eukaryota</taxon>
        <taxon>Sar</taxon>
        <taxon>Alveolata</taxon>
        <taxon>Dinophyceae</taxon>
        <taxon>Suessiales</taxon>
        <taxon>Symbiodiniaceae</taxon>
        <taxon>Symbiodinium</taxon>
    </lineage>
</organism>
<evidence type="ECO:0000313" key="2">
    <source>
        <dbReference type="EMBL" id="CAE7905699.1"/>
    </source>
</evidence>
<feature type="non-terminal residue" evidence="2">
    <location>
        <position position="57"/>
    </location>
</feature>
<reference evidence="2" key="1">
    <citation type="submission" date="2021-02" db="EMBL/GenBank/DDBJ databases">
        <authorList>
            <person name="Dougan E. K."/>
            <person name="Rhodes N."/>
            <person name="Thang M."/>
            <person name="Chan C."/>
        </authorList>
    </citation>
    <scope>NUCLEOTIDE SEQUENCE</scope>
</reference>
<evidence type="ECO:0000256" key="1">
    <source>
        <dbReference type="SAM" id="Phobius"/>
    </source>
</evidence>
<accession>A0A813BLF6</accession>
<protein>
    <submittedName>
        <fullName evidence="2">SLC8A2 protein</fullName>
    </submittedName>
</protein>
<feature type="non-terminal residue" evidence="2">
    <location>
        <position position="1"/>
    </location>
</feature>
<keyword evidence="3" id="KW-1185">Reference proteome</keyword>
<keyword evidence="1" id="KW-0812">Transmembrane</keyword>
<gene>
    <name evidence="2" type="primary">SLC8A2</name>
    <name evidence="2" type="ORF">SNEC2469_LOCUS30642</name>
</gene>
<name>A0A813BLF6_9DINO</name>
<comment type="caution">
    <text evidence="2">The sequence shown here is derived from an EMBL/GenBank/DDBJ whole genome shotgun (WGS) entry which is preliminary data.</text>
</comment>
<dbReference type="EMBL" id="CAJNJA010072031">
    <property type="protein sequence ID" value="CAE7905699.1"/>
    <property type="molecule type" value="Genomic_DNA"/>
</dbReference>
<proteinExistence type="predicted"/>
<evidence type="ECO:0000313" key="3">
    <source>
        <dbReference type="Proteomes" id="UP000601435"/>
    </source>
</evidence>
<feature type="transmembrane region" description="Helical" evidence="1">
    <location>
        <begin position="29"/>
        <end position="49"/>
    </location>
</feature>